<dbReference type="Gene3D" id="3.90.1150.10">
    <property type="entry name" value="Aspartate Aminotransferase, domain 1"/>
    <property type="match status" value="1"/>
</dbReference>
<evidence type="ECO:0000256" key="1">
    <source>
        <dbReference type="ARBA" id="ARBA00001933"/>
    </source>
</evidence>
<dbReference type="AlphaFoldDB" id="A0A263D493"/>
<name>A0A263D493_9PSEU</name>
<evidence type="ECO:0000256" key="2">
    <source>
        <dbReference type="ARBA" id="ARBA00007441"/>
    </source>
</evidence>
<evidence type="ECO:0000256" key="6">
    <source>
        <dbReference type="ARBA" id="ARBA00023194"/>
    </source>
</evidence>
<dbReference type="SUPFAM" id="SSF53383">
    <property type="entry name" value="PLP-dependent transferases"/>
    <property type="match status" value="1"/>
</dbReference>
<dbReference type="InterPro" id="IPR015421">
    <property type="entry name" value="PyrdxlP-dep_Trfase_major"/>
</dbReference>
<dbReference type="GO" id="GO:0030170">
    <property type="term" value="F:pyridoxal phosphate binding"/>
    <property type="evidence" value="ECO:0007669"/>
    <property type="project" value="InterPro"/>
</dbReference>
<dbReference type="Gene3D" id="3.40.640.10">
    <property type="entry name" value="Type I PLP-dependent aspartate aminotransferase-like (Major domain)"/>
    <property type="match status" value="1"/>
</dbReference>
<dbReference type="PANTHER" id="PTHR43807:SF20">
    <property type="entry name" value="FI04487P"/>
    <property type="match status" value="1"/>
</dbReference>
<evidence type="ECO:0000259" key="7">
    <source>
        <dbReference type="Pfam" id="PF00155"/>
    </source>
</evidence>
<comment type="similarity">
    <text evidence="2">Belongs to the class-I pyridoxal-phosphate-dependent aminotransferase family.</text>
</comment>
<comment type="caution">
    <text evidence="8">The sequence shown here is derived from an EMBL/GenBank/DDBJ whole genome shotgun (WGS) entry which is preliminary data.</text>
</comment>
<evidence type="ECO:0000256" key="4">
    <source>
        <dbReference type="ARBA" id="ARBA00022679"/>
    </source>
</evidence>
<keyword evidence="6" id="KW-0045">Antibiotic biosynthesis</keyword>
<dbReference type="GO" id="GO:0005737">
    <property type="term" value="C:cytoplasm"/>
    <property type="evidence" value="ECO:0007669"/>
    <property type="project" value="TreeGrafter"/>
</dbReference>
<dbReference type="GO" id="GO:0017000">
    <property type="term" value="P:antibiotic biosynthetic process"/>
    <property type="evidence" value="ECO:0007669"/>
    <property type="project" value="UniProtKB-KW"/>
</dbReference>
<reference evidence="8 9" key="1">
    <citation type="submission" date="2017-07" db="EMBL/GenBank/DDBJ databases">
        <title>Amycolatopsis antarcticus sp. nov., isolated from the surface of an Antarcticus brown macroalga.</title>
        <authorList>
            <person name="Wang J."/>
            <person name="Leiva S."/>
            <person name="Huang J."/>
            <person name="Huang Y."/>
        </authorList>
    </citation>
    <scope>NUCLEOTIDE SEQUENCE [LARGE SCALE GENOMIC DNA]</scope>
    <source>
        <strain evidence="8 9">AU-G6</strain>
    </source>
</reference>
<dbReference type="InterPro" id="IPR015424">
    <property type="entry name" value="PyrdxlP-dep_Trfase"/>
</dbReference>
<evidence type="ECO:0000256" key="5">
    <source>
        <dbReference type="ARBA" id="ARBA00022898"/>
    </source>
</evidence>
<dbReference type="OrthoDB" id="9763453at2"/>
<protein>
    <submittedName>
        <fullName evidence="8">Aminotransferase</fullName>
    </submittedName>
</protein>
<organism evidence="8 9">
    <name type="scientific">Amycolatopsis antarctica</name>
    <dbReference type="NCBI Taxonomy" id="1854586"/>
    <lineage>
        <taxon>Bacteria</taxon>
        <taxon>Bacillati</taxon>
        <taxon>Actinomycetota</taxon>
        <taxon>Actinomycetes</taxon>
        <taxon>Pseudonocardiales</taxon>
        <taxon>Pseudonocardiaceae</taxon>
        <taxon>Amycolatopsis</taxon>
    </lineage>
</organism>
<feature type="domain" description="Aminotransferase class I/classII large" evidence="7">
    <location>
        <begin position="44"/>
        <end position="382"/>
    </location>
</feature>
<accession>A0A263D493</accession>
<keyword evidence="3 8" id="KW-0032">Aminotransferase</keyword>
<keyword evidence="5" id="KW-0663">Pyridoxal phosphate</keyword>
<comment type="cofactor">
    <cofactor evidence="1">
        <name>pyridoxal 5'-phosphate</name>
        <dbReference type="ChEBI" id="CHEBI:597326"/>
    </cofactor>
</comment>
<dbReference type="FunFam" id="3.40.640.10:FF:000033">
    <property type="entry name" value="Aspartate aminotransferase"/>
    <property type="match status" value="1"/>
</dbReference>
<dbReference type="InterPro" id="IPR015422">
    <property type="entry name" value="PyrdxlP-dep_Trfase_small"/>
</dbReference>
<dbReference type="Proteomes" id="UP000242444">
    <property type="component" value="Unassembled WGS sequence"/>
</dbReference>
<dbReference type="InterPro" id="IPR051326">
    <property type="entry name" value="Kynurenine-oxoglutarate_AT"/>
</dbReference>
<dbReference type="Pfam" id="PF00155">
    <property type="entry name" value="Aminotran_1_2"/>
    <property type="match status" value="1"/>
</dbReference>
<dbReference type="GO" id="GO:0016212">
    <property type="term" value="F:kynurenine-oxoglutarate transaminase activity"/>
    <property type="evidence" value="ECO:0007669"/>
    <property type="project" value="TreeGrafter"/>
</dbReference>
<dbReference type="InterPro" id="IPR004839">
    <property type="entry name" value="Aminotransferase_I/II_large"/>
</dbReference>
<proteinExistence type="inferred from homology"/>
<dbReference type="EMBL" id="NKYE01000005">
    <property type="protein sequence ID" value="OZM73283.1"/>
    <property type="molecule type" value="Genomic_DNA"/>
</dbReference>
<dbReference type="PANTHER" id="PTHR43807">
    <property type="entry name" value="FI04487P"/>
    <property type="match status" value="1"/>
</dbReference>
<dbReference type="CDD" id="cd00609">
    <property type="entry name" value="AAT_like"/>
    <property type="match status" value="1"/>
</dbReference>
<keyword evidence="4 8" id="KW-0808">Transferase</keyword>
<sequence length="393" mass="41642">MIGGAAGGRSLPVSRRAAGIPSMELADLMRLANEAGAIDIALGIPQLGPPVSAVTAATAALSSGLHQYAPPAGLPGLRRMIANQFSSSGRGWDVDPGTEVTITCGATEAIMIALLSTTDPGDEVILLEPYFEVYPGMVELAGAIPVPVPLTQPDWRLDMAAVASRITSRTRAILLNTPNNPTGSVLNRGEIRDLTNMCVEHGLACISDEVYERFVFDADHVSPASVPECRERTIVAGSLSKSLRMTGWRLGYCVAEPGLTTVLRRVHERTTVGTSHPLQSGAAAVLPEDFCTAEMLRERRDAVSARLSGMGFDVQTPEGGWFVLAGVGPHSASSSQLARRLVTEAGVLVAPGTAFFSDRAEGERWIRVTFARDPDATDKALELLADFVAGQDR</sequence>
<evidence type="ECO:0000313" key="9">
    <source>
        <dbReference type="Proteomes" id="UP000242444"/>
    </source>
</evidence>
<gene>
    <name evidence="8" type="ORF">CFN78_10520</name>
</gene>
<dbReference type="InParanoid" id="A0A263D493"/>
<evidence type="ECO:0000313" key="8">
    <source>
        <dbReference type="EMBL" id="OZM73283.1"/>
    </source>
</evidence>
<keyword evidence="9" id="KW-1185">Reference proteome</keyword>
<evidence type="ECO:0000256" key="3">
    <source>
        <dbReference type="ARBA" id="ARBA00022576"/>
    </source>
</evidence>